<dbReference type="GO" id="GO:0072344">
    <property type="term" value="P:rescue of stalled ribosome"/>
    <property type="evidence" value="ECO:0007669"/>
    <property type="project" value="TreeGrafter"/>
</dbReference>
<keyword evidence="5" id="KW-1185">Reference proteome</keyword>
<dbReference type="Gene3D" id="3.30.160.20">
    <property type="match status" value="1"/>
</dbReference>
<dbReference type="EMBL" id="FUYS01000001">
    <property type="protein sequence ID" value="SKB26367.1"/>
    <property type="molecule type" value="Genomic_DNA"/>
</dbReference>
<evidence type="ECO:0000259" key="3">
    <source>
        <dbReference type="PROSITE" id="PS00745"/>
    </source>
</evidence>
<comment type="similarity">
    <text evidence="1">Belongs to the prokaryotic/mitochondrial release factor family.</text>
</comment>
<dbReference type="GO" id="GO:0043022">
    <property type="term" value="F:ribosome binding"/>
    <property type="evidence" value="ECO:0007669"/>
    <property type="project" value="TreeGrafter"/>
</dbReference>
<dbReference type="RefSeq" id="WP_233632426.1">
    <property type="nucleotide sequence ID" value="NZ_FUYS01000001.1"/>
</dbReference>
<proteinExistence type="inferred from homology"/>
<name>A0A1T4ZUU4_9SPHI</name>
<dbReference type="NCBIfam" id="NF006718">
    <property type="entry name" value="PRK09256.1"/>
    <property type="match status" value="1"/>
</dbReference>
<dbReference type="InterPro" id="IPR000352">
    <property type="entry name" value="Pep_chain_release_fac_I"/>
</dbReference>
<feature type="domain" description="Prokaryotic-type class I peptide chain release factors" evidence="3">
    <location>
        <begin position="28"/>
        <end position="44"/>
    </location>
</feature>
<evidence type="ECO:0000313" key="4">
    <source>
        <dbReference type="EMBL" id="SKB26367.1"/>
    </source>
</evidence>
<evidence type="ECO:0000256" key="1">
    <source>
        <dbReference type="ARBA" id="ARBA00010835"/>
    </source>
</evidence>
<evidence type="ECO:0000256" key="2">
    <source>
        <dbReference type="SAM" id="MobiDB-lite"/>
    </source>
</evidence>
<gene>
    <name evidence="4" type="ORF">SAMN05660226_00105</name>
</gene>
<dbReference type="PANTHER" id="PTHR47814">
    <property type="entry name" value="PEPTIDYL-TRNA HYDROLASE ARFB"/>
    <property type="match status" value="1"/>
</dbReference>
<organism evidence="4 5">
    <name type="scientific">Parapedobacter luteus</name>
    <dbReference type="NCBI Taxonomy" id="623280"/>
    <lineage>
        <taxon>Bacteria</taxon>
        <taxon>Pseudomonadati</taxon>
        <taxon>Bacteroidota</taxon>
        <taxon>Sphingobacteriia</taxon>
        <taxon>Sphingobacteriales</taxon>
        <taxon>Sphingobacteriaceae</taxon>
        <taxon>Parapedobacter</taxon>
    </lineage>
</organism>
<accession>A0A1T4ZUU4</accession>
<dbReference type="AlphaFoldDB" id="A0A1T4ZUU4"/>
<evidence type="ECO:0000313" key="5">
    <source>
        <dbReference type="Proteomes" id="UP000190541"/>
    </source>
</evidence>
<dbReference type="PANTHER" id="PTHR47814:SF1">
    <property type="entry name" value="PEPTIDYL-TRNA HYDROLASE ARFB"/>
    <property type="match status" value="1"/>
</dbReference>
<dbReference type="SUPFAM" id="SSF75620">
    <property type="entry name" value="Release factor"/>
    <property type="match status" value="1"/>
</dbReference>
<sequence>MKGEKRMAWNKQLDTEALLPYVQFQTSRSGGSGGQHVNKVETKVTLLFDIDAAPFFSADEKEHIRKHLSRRLQSNGLLQVTSQETRSQLQNKEIALQKLVELLASATRVRQPRKATKPSKAALEKRLDAKRRQALRKINRKKDWL</sequence>
<dbReference type="Proteomes" id="UP000190541">
    <property type="component" value="Unassembled WGS sequence"/>
</dbReference>
<dbReference type="STRING" id="623280.SAMN05660226_00105"/>
<protein>
    <submittedName>
        <fullName evidence="4">Ribosome-associated protein</fullName>
    </submittedName>
</protein>
<dbReference type="GO" id="GO:0003747">
    <property type="term" value="F:translation release factor activity"/>
    <property type="evidence" value="ECO:0007669"/>
    <property type="project" value="InterPro"/>
</dbReference>
<dbReference type="PROSITE" id="PS00745">
    <property type="entry name" value="RF_PROK_I"/>
    <property type="match status" value="1"/>
</dbReference>
<dbReference type="InterPro" id="IPR045853">
    <property type="entry name" value="Pep_chain_release_fac_I_sf"/>
</dbReference>
<dbReference type="GO" id="GO:0004045">
    <property type="term" value="F:peptidyl-tRNA hydrolase activity"/>
    <property type="evidence" value="ECO:0007669"/>
    <property type="project" value="TreeGrafter"/>
</dbReference>
<reference evidence="4 5" key="1">
    <citation type="submission" date="2017-02" db="EMBL/GenBank/DDBJ databases">
        <authorList>
            <person name="Peterson S.W."/>
        </authorList>
    </citation>
    <scope>NUCLEOTIDE SEQUENCE [LARGE SCALE GENOMIC DNA]</scope>
    <source>
        <strain evidence="4 5">DSM 22899</strain>
    </source>
</reference>
<dbReference type="Pfam" id="PF00472">
    <property type="entry name" value="RF-1"/>
    <property type="match status" value="1"/>
</dbReference>
<feature type="region of interest" description="Disordered" evidence="2">
    <location>
        <begin position="109"/>
        <end position="128"/>
    </location>
</feature>